<organism evidence="1 2">
    <name type="scientific">Raoultella planticola</name>
    <name type="common">Klebsiella planticola</name>
    <dbReference type="NCBI Taxonomy" id="575"/>
    <lineage>
        <taxon>Bacteria</taxon>
        <taxon>Pseudomonadati</taxon>
        <taxon>Pseudomonadota</taxon>
        <taxon>Gammaproteobacteria</taxon>
        <taxon>Enterobacterales</taxon>
        <taxon>Enterobacteriaceae</taxon>
        <taxon>Klebsiella/Raoultella group</taxon>
        <taxon>Raoultella</taxon>
    </lineage>
</organism>
<proteinExistence type="predicted"/>
<accession>A0A485D2U4</accession>
<name>A0A485D2U4_RAOPL</name>
<sequence length="217" mass="25325">MKLDAVKTVRDLMRYCHMPVWCQREVRDMRVGDIYFLGKYKEVMFSGELNEDVDFVGEAWIEKERGIYKYHATWTIPVKPSRAFVMTSGQFKLLKGGVVDFNGDLSSFRSFALVSRYLNRLVMKMSNEERHEFYKVGSRPLFRGICIDKESISRRPHYIKDGEVLRRVWLNYSNQLPDASPAGYCDSGNSAETNLRKFICGFLLQQKNPRGKFFQKG</sequence>
<dbReference type="EMBL" id="CAADJE010000040">
    <property type="protein sequence ID" value="VFS91439.1"/>
    <property type="molecule type" value="Genomic_DNA"/>
</dbReference>
<gene>
    <name evidence="1" type="ORF">NCTC12998_07133</name>
</gene>
<evidence type="ECO:0000313" key="2">
    <source>
        <dbReference type="Proteomes" id="UP000345637"/>
    </source>
</evidence>
<evidence type="ECO:0000313" key="1">
    <source>
        <dbReference type="EMBL" id="VFS91439.1"/>
    </source>
</evidence>
<dbReference type="AlphaFoldDB" id="A0A485D2U4"/>
<protein>
    <submittedName>
        <fullName evidence="1">Uncharacterized protein</fullName>
    </submittedName>
</protein>
<reference evidence="1 2" key="1">
    <citation type="submission" date="2019-03" db="EMBL/GenBank/DDBJ databases">
        <authorList>
            <consortium name="Pathogen Informatics"/>
        </authorList>
    </citation>
    <scope>NUCLEOTIDE SEQUENCE [LARGE SCALE GENOMIC DNA]</scope>
    <source>
        <strain evidence="1 2">NCTC12998</strain>
    </source>
</reference>
<dbReference type="Proteomes" id="UP000345637">
    <property type="component" value="Unassembled WGS sequence"/>
</dbReference>